<proteinExistence type="predicted"/>
<evidence type="ECO:0000313" key="1">
    <source>
        <dbReference type="EMBL" id="KOC71018.1"/>
    </source>
</evidence>
<gene>
    <name evidence="1" type="ORF">WH47_05004</name>
</gene>
<dbReference type="AlphaFoldDB" id="A0A0L7RJP4"/>
<evidence type="ECO:0000313" key="2">
    <source>
        <dbReference type="Proteomes" id="UP000053825"/>
    </source>
</evidence>
<reference evidence="1 2" key="1">
    <citation type="submission" date="2015-07" db="EMBL/GenBank/DDBJ databases">
        <title>The genome of Habropoda laboriosa.</title>
        <authorList>
            <person name="Pan H."/>
            <person name="Kapheim K."/>
        </authorList>
    </citation>
    <scope>NUCLEOTIDE SEQUENCE [LARGE SCALE GENOMIC DNA]</scope>
    <source>
        <strain evidence="1">0110345459</strain>
    </source>
</reference>
<accession>A0A0L7RJP4</accession>
<name>A0A0L7RJP4_9HYME</name>
<sequence>MIGKFVTKLIQSLPSWEVTKYYGRVCIYQLKCLKYKIQTSEAWFNFKCKFMPGSLQNELECEESVQKNGMYQTKLNILSYSLQNY</sequence>
<dbReference type="Proteomes" id="UP000053825">
    <property type="component" value="Unassembled WGS sequence"/>
</dbReference>
<dbReference type="EMBL" id="KQ414581">
    <property type="protein sequence ID" value="KOC71018.1"/>
    <property type="molecule type" value="Genomic_DNA"/>
</dbReference>
<organism evidence="1 2">
    <name type="scientific">Habropoda laboriosa</name>
    <dbReference type="NCBI Taxonomy" id="597456"/>
    <lineage>
        <taxon>Eukaryota</taxon>
        <taxon>Metazoa</taxon>
        <taxon>Ecdysozoa</taxon>
        <taxon>Arthropoda</taxon>
        <taxon>Hexapoda</taxon>
        <taxon>Insecta</taxon>
        <taxon>Pterygota</taxon>
        <taxon>Neoptera</taxon>
        <taxon>Endopterygota</taxon>
        <taxon>Hymenoptera</taxon>
        <taxon>Apocrita</taxon>
        <taxon>Aculeata</taxon>
        <taxon>Apoidea</taxon>
        <taxon>Anthophila</taxon>
        <taxon>Apidae</taxon>
        <taxon>Habropoda</taxon>
    </lineage>
</organism>
<protein>
    <submittedName>
        <fullName evidence="1">Uncharacterized protein</fullName>
    </submittedName>
</protein>
<keyword evidence="2" id="KW-1185">Reference proteome</keyword>